<dbReference type="SMART" id="SM00257">
    <property type="entry name" value="LysM"/>
    <property type="match status" value="1"/>
</dbReference>
<dbReference type="Pfam" id="PF01476">
    <property type="entry name" value="LysM"/>
    <property type="match status" value="1"/>
</dbReference>
<organism evidence="3 4">
    <name type="scientific">Krasilnikovia cinnamomea</name>
    <dbReference type="NCBI Taxonomy" id="349313"/>
    <lineage>
        <taxon>Bacteria</taxon>
        <taxon>Bacillati</taxon>
        <taxon>Actinomycetota</taxon>
        <taxon>Actinomycetes</taxon>
        <taxon>Micromonosporales</taxon>
        <taxon>Micromonosporaceae</taxon>
        <taxon>Krasilnikovia</taxon>
    </lineage>
</organism>
<comment type="caution">
    <text evidence="3">The sequence shown here is derived from an EMBL/GenBank/DDBJ whole genome shotgun (WGS) entry which is preliminary data.</text>
</comment>
<feature type="domain" description="LysM" evidence="2">
    <location>
        <begin position="176"/>
        <end position="223"/>
    </location>
</feature>
<sequence length="230" mass="24397">MAKATIICEMPPGSVSFDLNPEQIVMIRHSSMGSYGTGSSNSGTPAGSSPSIFKKSSPPQLVLNKVHFFGPDTKDRCDQLMNWMSPGGGMLGALVGAALSAATGVNLVTRPPKVIFQWGPAFLIEANISGVTARYTRFGPDGTPVRAEVDIRLQQQPSLLSLLATNPTSAGLPGRKAHTVTAGDSLARIATDQYGSPGRWRQLAEANGIDDPLRVRPGDRVYLPNPQELT</sequence>
<accession>A0A4Q7ZLR5</accession>
<dbReference type="Pfam" id="PF19266">
    <property type="entry name" value="CIS_tube"/>
    <property type="match status" value="1"/>
</dbReference>
<dbReference type="PROSITE" id="PS51782">
    <property type="entry name" value="LYSM"/>
    <property type="match status" value="1"/>
</dbReference>
<dbReference type="CDD" id="cd00118">
    <property type="entry name" value="LysM"/>
    <property type="match status" value="1"/>
</dbReference>
<dbReference type="OrthoDB" id="9815939at2"/>
<dbReference type="AlphaFoldDB" id="A0A4Q7ZLR5"/>
<name>A0A4Q7ZLR5_9ACTN</name>
<evidence type="ECO:0000259" key="2">
    <source>
        <dbReference type="PROSITE" id="PS51782"/>
    </source>
</evidence>
<reference evidence="3 4" key="1">
    <citation type="submission" date="2019-02" db="EMBL/GenBank/DDBJ databases">
        <title>Sequencing the genomes of 1000 actinobacteria strains.</title>
        <authorList>
            <person name="Klenk H.-P."/>
        </authorList>
    </citation>
    <scope>NUCLEOTIDE SEQUENCE [LARGE SCALE GENOMIC DNA]</scope>
    <source>
        <strain evidence="3 4">DSM 45162</strain>
    </source>
</reference>
<evidence type="ECO:0000256" key="1">
    <source>
        <dbReference type="SAM" id="MobiDB-lite"/>
    </source>
</evidence>
<gene>
    <name evidence="3" type="ORF">EV385_3391</name>
</gene>
<dbReference type="InterPro" id="IPR045361">
    <property type="entry name" value="CIS_tube_prot_N"/>
</dbReference>
<dbReference type="InterPro" id="IPR036779">
    <property type="entry name" value="LysM_dom_sf"/>
</dbReference>
<evidence type="ECO:0000313" key="3">
    <source>
        <dbReference type="EMBL" id="RZU51561.1"/>
    </source>
</evidence>
<evidence type="ECO:0000313" key="4">
    <source>
        <dbReference type="Proteomes" id="UP000292564"/>
    </source>
</evidence>
<protein>
    <submittedName>
        <fullName evidence="3">LysM domain-containing protein</fullName>
    </submittedName>
</protein>
<dbReference type="Proteomes" id="UP000292564">
    <property type="component" value="Unassembled WGS sequence"/>
</dbReference>
<dbReference type="RefSeq" id="WP_130510312.1">
    <property type="nucleotide sequence ID" value="NZ_SHKY01000001.1"/>
</dbReference>
<keyword evidence="4" id="KW-1185">Reference proteome</keyword>
<dbReference type="InterPro" id="IPR018392">
    <property type="entry name" value="LysM"/>
</dbReference>
<proteinExistence type="predicted"/>
<feature type="region of interest" description="Disordered" evidence="1">
    <location>
        <begin position="35"/>
        <end position="54"/>
    </location>
</feature>
<dbReference type="Gene3D" id="3.10.350.10">
    <property type="entry name" value="LysM domain"/>
    <property type="match status" value="1"/>
</dbReference>
<dbReference type="EMBL" id="SHKY01000001">
    <property type="protein sequence ID" value="RZU51561.1"/>
    <property type="molecule type" value="Genomic_DNA"/>
</dbReference>